<feature type="region of interest" description="Disordered" evidence="1">
    <location>
        <begin position="66"/>
        <end position="91"/>
    </location>
</feature>
<reference evidence="2 3" key="1">
    <citation type="journal article" date="2018" name="Mol. Biol. Evol.">
        <title>Broad Genomic Sampling Reveals a Smut Pathogenic Ancestry of the Fungal Clade Ustilaginomycotina.</title>
        <authorList>
            <person name="Kijpornyongpan T."/>
            <person name="Mondo S.J."/>
            <person name="Barry K."/>
            <person name="Sandor L."/>
            <person name="Lee J."/>
            <person name="Lipzen A."/>
            <person name="Pangilinan J."/>
            <person name="LaButti K."/>
            <person name="Hainaut M."/>
            <person name="Henrissat B."/>
            <person name="Grigoriev I.V."/>
            <person name="Spatafora J.W."/>
            <person name="Aime M.C."/>
        </authorList>
    </citation>
    <scope>NUCLEOTIDE SEQUENCE [LARGE SCALE GENOMIC DNA]</scope>
    <source>
        <strain evidence="2 3">MCA 3645</strain>
    </source>
</reference>
<name>A0A317XPX6_9BASI</name>
<sequence>MSADSERSFTPRLWGGLDLLNFVHRALSGDLLPLSCSFGLVPRCLELHRKSFLPIKLSAVSSALDSQSSTSTHRPESRGQRREARNKSAGTCGPVFIFGPLDTGPVSHAAEDWVTFGEGPARPVVFVLGADYYNCCTVILYRDSIPATLHGADRWRELV</sequence>
<dbReference type="EMBL" id="KZ819193">
    <property type="protein sequence ID" value="PWZ00142.1"/>
    <property type="molecule type" value="Genomic_DNA"/>
</dbReference>
<proteinExistence type="predicted"/>
<dbReference type="Proteomes" id="UP000246740">
    <property type="component" value="Unassembled WGS sequence"/>
</dbReference>
<evidence type="ECO:0000313" key="2">
    <source>
        <dbReference type="EMBL" id="PWZ00142.1"/>
    </source>
</evidence>
<evidence type="ECO:0000256" key="1">
    <source>
        <dbReference type="SAM" id="MobiDB-lite"/>
    </source>
</evidence>
<organism evidence="2 3">
    <name type="scientific">Testicularia cyperi</name>
    <dbReference type="NCBI Taxonomy" id="1882483"/>
    <lineage>
        <taxon>Eukaryota</taxon>
        <taxon>Fungi</taxon>
        <taxon>Dikarya</taxon>
        <taxon>Basidiomycota</taxon>
        <taxon>Ustilaginomycotina</taxon>
        <taxon>Ustilaginomycetes</taxon>
        <taxon>Ustilaginales</taxon>
        <taxon>Anthracoideaceae</taxon>
        <taxon>Testicularia</taxon>
    </lineage>
</organism>
<dbReference type="AlphaFoldDB" id="A0A317XPX6"/>
<protein>
    <submittedName>
        <fullName evidence="2">Uncharacterized protein</fullName>
    </submittedName>
</protein>
<gene>
    <name evidence="2" type="ORF">BCV70DRAFT_105481</name>
</gene>
<keyword evidence="3" id="KW-1185">Reference proteome</keyword>
<accession>A0A317XPX6</accession>
<dbReference type="InParanoid" id="A0A317XPX6"/>
<evidence type="ECO:0000313" key="3">
    <source>
        <dbReference type="Proteomes" id="UP000246740"/>
    </source>
</evidence>
<feature type="compositionally biased region" description="Basic and acidic residues" evidence="1">
    <location>
        <begin position="73"/>
        <end position="86"/>
    </location>
</feature>